<organism evidence="5 6">
    <name type="scientific">Aureimonas populi</name>
    <dbReference type="NCBI Taxonomy" id="1701758"/>
    <lineage>
        <taxon>Bacteria</taxon>
        <taxon>Pseudomonadati</taxon>
        <taxon>Pseudomonadota</taxon>
        <taxon>Alphaproteobacteria</taxon>
        <taxon>Hyphomicrobiales</taxon>
        <taxon>Aurantimonadaceae</taxon>
        <taxon>Aureimonas</taxon>
    </lineage>
</organism>
<keyword evidence="6" id="KW-1185">Reference proteome</keyword>
<comment type="caution">
    <text evidence="5">The sequence shown here is derived from an EMBL/GenBank/DDBJ whole genome shotgun (WGS) entry which is preliminary data.</text>
</comment>
<dbReference type="InterPro" id="IPR000182">
    <property type="entry name" value="GNAT_dom"/>
</dbReference>
<dbReference type="Gene3D" id="3.40.630.30">
    <property type="match status" value="1"/>
</dbReference>
<evidence type="ECO:0000256" key="1">
    <source>
        <dbReference type="ARBA" id="ARBA00022679"/>
    </source>
</evidence>
<protein>
    <submittedName>
        <fullName evidence="5">GNAT family N-acetyltransferase</fullName>
        <ecNumber evidence="5">2.3.-.-</ecNumber>
    </submittedName>
</protein>
<evidence type="ECO:0000313" key="6">
    <source>
        <dbReference type="Proteomes" id="UP001597371"/>
    </source>
</evidence>
<gene>
    <name evidence="5" type="ORF">ACFSKQ_14320</name>
</gene>
<dbReference type="RefSeq" id="WP_209737109.1">
    <property type="nucleotide sequence ID" value="NZ_CP072611.1"/>
</dbReference>
<comment type="similarity">
    <text evidence="3">Belongs to the acetyltransferase family. RimJ subfamily.</text>
</comment>
<evidence type="ECO:0000259" key="4">
    <source>
        <dbReference type="PROSITE" id="PS51186"/>
    </source>
</evidence>
<sequence>MRGEETLDEDDECLRTRRLFLRPARASDEAAIAHLANDRHIAEMTARIPHPYGLEDARRFLADHGEEHVFAIERRGAPGLIGLAGLTPNQIPGTFELGYWLGRPFWGEGFATEAAQGLIDHAFTGLGAECVEVRCRVVNGGSRRVIQKCGFQYFGTSMDISLAAGRVASETYRMDRRCWQSLKSWGGR</sequence>
<dbReference type="InterPro" id="IPR051531">
    <property type="entry name" value="N-acetyltransferase"/>
</dbReference>
<dbReference type="Pfam" id="PF13302">
    <property type="entry name" value="Acetyltransf_3"/>
    <property type="match status" value="1"/>
</dbReference>
<dbReference type="PANTHER" id="PTHR43792">
    <property type="entry name" value="GNAT FAMILY, PUTATIVE (AFU_ORTHOLOGUE AFUA_3G00765)-RELATED-RELATED"/>
    <property type="match status" value="1"/>
</dbReference>
<evidence type="ECO:0000256" key="3">
    <source>
        <dbReference type="ARBA" id="ARBA00038502"/>
    </source>
</evidence>
<keyword evidence="2 5" id="KW-0012">Acyltransferase</keyword>
<evidence type="ECO:0000313" key="5">
    <source>
        <dbReference type="EMBL" id="MFD2238626.1"/>
    </source>
</evidence>
<dbReference type="EMBL" id="JBHUIJ010000022">
    <property type="protein sequence ID" value="MFD2238626.1"/>
    <property type="molecule type" value="Genomic_DNA"/>
</dbReference>
<dbReference type="PANTHER" id="PTHR43792:SF8">
    <property type="entry name" value="[RIBOSOMAL PROTEIN US5]-ALANINE N-ACETYLTRANSFERASE"/>
    <property type="match status" value="1"/>
</dbReference>
<reference evidence="6" key="1">
    <citation type="journal article" date="2019" name="Int. J. Syst. Evol. Microbiol.">
        <title>The Global Catalogue of Microorganisms (GCM) 10K type strain sequencing project: providing services to taxonomists for standard genome sequencing and annotation.</title>
        <authorList>
            <consortium name="The Broad Institute Genomics Platform"/>
            <consortium name="The Broad Institute Genome Sequencing Center for Infectious Disease"/>
            <person name="Wu L."/>
            <person name="Ma J."/>
        </authorList>
    </citation>
    <scope>NUCLEOTIDE SEQUENCE [LARGE SCALE GENOMIC DNA]</scope>
    <source>
        <strain evidence="6">ZS-35-S2</strain>
    </source>
</reference>
<name>A0ABW5CQP1_9HYPH</name>
<keyword evidence="1 5" id="KW-0808">Transferase</keyword>
<feature type="domain" description="N-acetyltransferase" evidence="4">
    <location>
        <begin position="19"/>
        <end position="179"/>
    </location>
</feature>
<evidence type="ECO:0000256" key="2">
    <source>
        <dbReference type="ARBA" id="ARBA00023315"/>
    </source>
</evidence>
<dbReference type="SUPFAM" id="SSF55729">
    <property type="entry name" value="Acyl-CoA N-acyltransferases (Nat)"/>
    <property type="match status" value="1"/>
</dbReference>
<dbReference type="GO" id="GO:0016746">
    <property type="term" value="F:acyltransferase activity"/>
    <property type="evidence" value="ECO:0007669"/>
    <property type="project" value="UniProtKB-KW"/>
</dbReference>
<accession>A0ABW5CQP1</accession>
<dbReference type="EC" id="2.3.-.-" evidence="5"/>
<dbReference type="PROSITE" id="PS51186">
    <property type="entry name" value="GNAT"/>
    <property type="match status" value="1"/>
</dbReference>
<dbReference type="Proteomes" id="UP001597371">
    <property type="component" value="Unassembled WGS sequence"/>
</dbReference>
<proteinExistence type="inferred from homology"/>
<dbReference type="InterPro" id="IPR016181">
    <property type="entry name" value="Acyl_CoA_acyltransferase"/>
</dbReference>